<comment type="caution">
    <text evidence="3">The sequence shown here is derived from an EMBL/GenBank/DDBJ whole genome shotgun (WGS) entry which is preliminary data.</text>
</comment>
<reference evidence="3 4" key="1">
    <citation type="submission" date="2019-09" db="EMBL/GenBank/DDBJ databases">
        <title>Draft genome of the ectomycorrhizal ascomycete Sphaerosporella brunnea.</title>
        <authorList>
            <consortium name="DOE Joint Genome Institute"/>
            <person name="Benucci G.M."/>
            <person name="Marozzi G."/>
            <person name="Antonielli L."/>
            <person name="Sanchez S."/>
            <person name="Marco P."/>
            <person name="Wang X."/>
            <person name="Falini L.B."/>
            <person name="Barry K."/>
            <person name="Haridas S."/>
            <person name="Lipzen A."/>
            <person name="Labutti K."/>
            <person name="Grigoriev I.V."/>
            <person name="Murat C."/>
            <person name="Martin F."/>
            <person name="Albertini E."/>
            <person name="Donnini D."/>
            <person name="Bonito G."/>
        </authorList>
    </citation>
    <scope>NUCLEOTIDE SEQUENCE [LARGE SCALE GENOMIC DNA]</scope>
    <source>
        <strain evidence="3 4">Sb_GMNB300</strain>
    </source>
</reference>
<dbReference type="EMBL" id="VXIS01000037">
    <property type="protein sequence ID" value="KAA8911333.1"/>
    <property type="molecule type" value="Genomic_DNA"/>
</dbReference>
<dbReference type="InterPro" id="IPR052471">
    <property type="entry name" value="PBI_I9"/>
</dbReference>
<evidence type="ECO:0000313" key="4">
    <source>
        <dbReference type="Proteomes" id="UP000326924"/>
    </source>
</evidence>
<name>A0A5J5F4G9_9PEZI</name>
<keyword evidence="2" id="KW-0732">Signal</keyword>
<dbReference type="Proteomes" id="UP000326924">
    <property type="component" value="Unassembled WGS sequence"/>
</dbReference>
<dbReference type="SUPFAM" id="SSF54897">
    <property type="entry name" value="Protease propeptides/inhibitors"/>
    <property type="match status" value="1"/>
</dbReference>
<dbReference type="PANTHER" id="PTHR28288:SF1">
    <property type="entry name" value="INHIBITOR I9 DOMAIN-CONTAINING PROTEIN"/>
    <property type="match status" value="1"/>
</dbReference>
<gene>
    <name evidence="3" type="ORF">FN846DRAFT_904451</name>
</gene>
<feature type="signal peptide" evidence="2">
    <location>
        <begin position="1"/>
        <end position="19"/>
    </location>
</feature>
<comment type="similarity">
    <text evidence="1">Belongs to the protease inhibitor I9 family.</text>
</comment>
<dbReference type="GO" id="GO:0042144">
    <property type="term" value="P:vacuole fusion, non-autophagic"/>
    <property type="evidence" value="ECO:0007669"/>
    <property type="project" value="TreeGrafter"/>
</dbReference>
<dbReference type="PANTHER" id="PTHR28288">
    <property type="entry name" value="PROTEASE B INHIBITOR 2"/>
    <property type="match status" value="1"/>
</dbReference>
<dbReference type="InParanoid" id="A0A5J5F4G9"/>
<evidence type="ECO:0000256" key="1">
    <source>
        <dbReference type="ARBA" id="ARBA00038069"/>
    </source>
</evidence>
<protein>
    <submittedName>
        <fullName evidence="3">Uncharacterized protein</fullName>
    </submittedName>
</protein>
<proteinExistence type="inferred from homology"/>
<dbReference type="InterPro" id="IPR037045">
    <property type="entry name" value="S8pro/Inhibitor_I9_sf"/>
</dbReference>
<dbReference type="Gene3D" id="3.30.70.80">
    <property type="entry name" value="Peptidase S8 propeptide/proteinase inhibitor I9"/>
    <property type="match status" value="1"/>
</dbReference>
<evidence type="ECO:0000313" key="3">
    <source>
        <dbReference type="EMBL" id="KAA8911333.1"/>
    </source>
</evidence>
<dbReference type="OrthoDB" id="3888684at2759"/>
<feature type="chain" id="PRO_5023857836" evidence="2">
    <location>
        <begin position="20"/>
        <end position="122"/>
    </location>
</feature>
<organism evidence="3 4">
    <name type="scientific">Sphaerosporella brunnea</name>
    <dbReference type="NCBI Taxonomy" id="1250544"/>
    <lineage>
        <taxon>Eukaryota</taxon>
        <taxon>Fungi</taxon>
        <taxon>Dikarya</taxon>
        <taxon>Ascomycota</taxon>
        <taxon>Pezizomycotina</taxon>
        <taxon>Pezizomycetes</taxon>
        <taxon>Pezizales</taxon>
        <taxon>Pyronemataceae</taxon>
        <taxon>Sphaerosporella</taxon>
    </lineage>
</organism>
<sequence length="122" mass="13754">MKFPTLALALLAAAPSALATEKLYIVTFSNETPNSEVVAARDHLARNGCKITHEYTLIKGFAATCPEATMADYQVSAQSNKYKPTVEEDQVVGHDLEWRVIMRPGRQHYYCDYYCDSERDCK</sequence>
<accession>A0A5J5F4G9</accession>
<dbReference type="GO" id="GO:0004866">
    <property type="term" value="F:endopeptidase inhibitor activity"/>
    <property type="evidence" value="ECO:0007669"/>
    <property type="project" value="TreeGrafter"/>
</dbReference>
<evidence type="ECO:0000256" key="2">
    <source>
        <dbReference type="SAM" id="SignalP"/>
    </source>
</evidence>
<dbReference type="AlphaFoldDB" id="A0A5J5F4G9"/>
<keyword evidence="4" id="KW-1185">Reference proteome</keyword>